<dbReference type="AlphaFoldDB" id="A0A9W6L8L3"/>
<gene>
    <name evidence="2" type="ORF">DAMNIGENAA_32500</name>
</gene>
<accession>A0A9W6L8L3</accession>
<evidence type="ECO:0000313" key="3">
    <source>
        <dbReference type="Proteomes" id="UP001144372"/>
    </source>
</evidence>
<dbReference type="Proteomes" id="UP001144372">
    <property type="component" value="Unassembled WGS sequence"/>
</dbReference>
<dbReference type="RefSeq" id="WP_281795879.1">
    <property type="nucleotide sequence ID" value="NZ_BSDR01000001.1"/>
</dbReference>
<dbReference type="Pfam" id="PF09936">
    <property type="entry name" value="Methyltrn_RNA_4"/>
    <property type="match status" value="1"/>
</dbReference>
<keyword evidence="3" id="KW-1185">Reference proteome</keyword>
<dbReference type="InterPro" id="IPR029026">
    <property type="entry name" value="tRNA_m1G_MTases_N"/>
</dbReference>
<comment type="caution">
    <text evidence="2">The sequence shown here is derived from an EMBL/GenBank/DDBJ whole genome shotgun (WGS) entry which is preliminary data.</text>
</comment>
<protein>
    <recommendedName>
        <fullName evidence="1">tRNA (guanine-N(1)-)-methyltransferase C-terminal domain-containing protein</fullName>
    </recommendedName>
</protein>
<evidence type="ECO:0000313" key="2">
    <source>
        <dbReference type="EMBL" id="GLI35817.1"/>
    </source>
</evidence>
<dbReference type="InterPro" id="IPR019230">
    <property type="entry name" value="RNA_MeTrfase_C_dom"/>
</dbReference>
<feature type="domain" description="tRNA (guanine-N(1)-)-methyltransferase C-terminal" evidence="1">
    <location>
        <begin position="8"/>
        <end position="187"/>
    </location>
</feature>
<evidence type="ECO:0000259" key="1">
    <source>
        <dbReference type="Pfam" id="PF09936"/>
    </source>
</evidence>
<dbReference type="EMBL" id="BSDR01000001">
    <property type="protein sequence ID" value="GLI35817.1"/>
    <property type="molecule type" value="Genomic_DNA"/>
</dbReference>
<dbReference type="Gene3D" id="3.40.1280.10">
    <property type="match status" value="1"/>
</dbReference>
<organism evidence="2 3">
    <name type="scientific">Desulforhabdus amnigena</name>
    <dbReference type="NCBI Taxonomy" id="40218"/>
    <lineage>
        <taxon>Bacteria</taxon>
        <taxon>Pseudomonadati</taxon>
        <taxon>Thermodesulfobacteriota</taxon>
        <taxon>Syntrophobacteria</taxon>
        <taxon>Syntrophobacterales</taxon>
        <taxon>Syntrophobacteraceae</taxon>
        <taxon>Desulforhabdus</taxon>
    </lineage>
</organism>
<proteinExistence type="predicted"/>
<sequence length="191" mass="21673">MFKKRVPLYVALVHYPVLNRRGEIIASAVTNLDLHDLARASCTYDIPICYIVTPLKDQQILTKRLTDHWCKRIGKDLHPDRELALRRLRVVDDIPSVLKDIEGEWGQRPRIWATTARTDVESLSHGDARRYLEKDSGPVLLLLGTGWGLAPSVMREVDDILEAIQGKAAYNHLSVRCAAAILMDRLLSLDR</sequence>
<name>A0A9W6L8L3_9BACT</name>
<reference evidence="2" key="1">
    <citation type="submission" date="2022-12" db="EMBL/GenBank/DDBJ databases">
        <title>Reference genome sequencing for broad-spectrum identification of bacterial and archaeal isolates by mass spectrometry.</title>
        <authorList>
            <person name="Sekiguchi Y."/>
            <person name="Tourlousse D.M."/>
        </authorList>
    </citation>
    <scope>NUCLEOTIDE SEQUENCE</scope>
    <source>
        <strain evidence="2">ASRB1</strain>
    </source>
</reference>